<gene>
    <name evidence="1" type="ORF">HYPSUDRAFT_139603</name>
</gene>
<evidence type="ECO:0000313" key="2">
    <source>
        <dbReference type="Proteomes" id="UP000054270"/>
    </source>
</evidence>
<dbReference type="EMBL" id="KN817552">
    <property type="protein sequence ID" value="KJA22142.1"/>
    <property type="molecule type" value="Genomic_DNA"/>
</dbReference>
<dbReference type="OMA" id="WIENACA"/>
<evidence type="ECO:0000313" key="1">
    <source>
        <dbReference type="EMBL" id="KJA22142.1"/>
    </source>
</evidence>
<organism evidence="1 2">
    <name type="scientific">Hypholoma sublateritium (strain FD-334 SS-4)</name>
    <dbReference type="NCBI Taxonomy" id="945553"/>
    <lineage>
        <taxon>Eukaryota</taxon>
        <taxon>Fungi</taxon>
        <taxon>Dikarya</taxon>
        <taxon>Basidiomycota</taxon>
        <taxon>Agaricomycotina</taxon>
        <taxon>Agaricomycetes</taxon>
        <taxon>Agaricomycetidae</taxon>
        <taxon>Agaricales</taxon>
        <taxon>Agaricineae</taxon>
        <taxon>Strophariaceae</taxon>
        <taxon>Hypholoma</taxon>
    </lineage>
</organism>
<protein>
    <submittedName>
        <fullName evidence="1">Uncharacterized protein</fullName>
    </submittedName>
</protein>
<dbReference type="AlphaFoldDB" id="A0A0D2L5J1"/>
<sequence>MDIPFLGPTNINDVSSFLSRSTPITLIPIPEPSASLAETVDPWFVDSQSHEMVGIIDACLHNFHDVQRAQAMFTRLRTRIGSAALTTRIYNNFIEVYCQMATREPNRKMLWHDEAWALYNILETEVDGVQPSPKTYALILEMLV</sequence>
<name>A0A0D2L5J1_HYPSF</name>
<dbReference type="InterPro" id="IPR011990">
    <property type="entry name" value="TPR-like_helical_dom_sf"/>
</dbReference>
<dbReference type="STRING" id="945553.A0A0D2L5J1"/>
<dbReference type="OrthoDB" id="276422at2759"/>
<dbReference type="Gene3D" id="1.25.40.10">
    <property type="entry name" value="Tetratricopeptide repeat domain"/>
    <property type="match status" value="1"/>
</dbReference>
<proteinExistence type="predicted"/>
<dbReference type="Proteomes" id="UP000054270">
    <property type="component" value="Unassembled WGS sequence"/>
</dbReference>
<reference evidence="2" key="1">
    <citation type="submission" date="2014-04" db="EMBL/GenBank/DDBJ databases">
        <title>Evolutionary Origins and Diversification of the Mycorrhizal Mutualists.</title>
        <authorList>
            <consortium name="DOE Joint Genome Institute"/>
            <consortium name="Mycorrhizal Genomics Consortium"/>
            <person name="Kohler A."/>
            <person name="Kuo A."/>
            <person name="Nagy L.G."/>
            <person name="Floudas D."/>
            <person name="Copeland A."/>
            <person name="Barry K.W."/>
            <person name="Cichocki N."/>
            <person name="Veneault-Fourrey C."/>
            <person name="LaButti K."/>
            <person name="Lindquist E.A."/>
            <person name="Lipzen A."/>
            <person name="Lundell T."/>
            <person name="Morin E."/>
            <person name="Murat C."/>
            <person name="Riley R."/>
            <person name="Ohm R."/>
            <person name="Sun H."/>
            <person name="Tunlid A."/>
            <person name="Henrissat B."/>
            <person name="Grigoriev I.V."/>
            <person name="Hibbett D.S."/>
            <person name="Martin F."/>
        </authorList>
    </citation>
    <scope>NUCLEOTIDE SEQUENCE [LARGE SCALE GENOMIC DNA]</scope>
    <source>
        <strain evidence="2">FD-334 SS-4</strain>
    </source>
</reference>
<accession>A0A0D2L5J1</accession>
<keyword evidence="2" id="KW-1185">Reference proteome</keyword>